<comment type="caution">
    <text evidence="1">The sequence shown here is derived from an EMBL/GenBank/DDBJ whole genome shotgun (WGS) entry which is preliminary data.</text>
</comment>
<name>A0A645JTU9_9ZZZZ</name>
<protein>
    <submittedName>
        <fullName evidence="1">Uncharacterized protein</fullName>
    </submittedName>
</protein>
<reference evidence="1" key="1">
    <citation type="submission" date="2019-08" db="EMBL/GenBank/DDBJ databases">
        <authorList>
            <person name="Kucharzyk K."/>
            <person name="Murdoch R.W."/>
            <person name="Higgins S."/>
            <person name="Loffler F."/>
        </authorList>
    </citation>
    <scope>NUCLEOTIDE SEQUENCE</scope>
</reference>
<proteinExistence type="predicted"/>
<accession>A0A645JTU9</accession>
<gene>
    <name evidence="1" type="ORF">SDC9_210446</name>
</gene>
<dbReference type="AlphaFoldDB" id="A0A645JTU9"/>
<sequence>MRADGVYHVGRFLIFLGKIRADFYMGAFHLVVNRLADIVQQPCPFRQFCVRTDLGRHNGGEMCDFQRMLEYVLAVACAVTKSA</sequence>
<dbReference type="EMBL" id="VSSQ01141084">
    <property type="protein sequence ID" value="MPN62693.1"/>
    <property type="molecule type" value="Genomic_DNA"/>
</dbReference>
<evidence type="ECO:0000313" key="1">
    <source>
        <dbReference type="EMBL" id="MPN62693.1"/>
    </source>
</evidence>
<organism evidence="1">
    <name type="scientific">bioreactor metagenome</name>
    <dbReference type="NCBI Taxonomy" id="1076179"/>
    <lineage>
        <taxon>unclassified sequences</taxon>
        <taxon>metagenomes</taxon>
        <taxon>ecological metagenomes</taxon>
    </lineage>
</organism>